<feature type="domain" description="ABC transporter" evidence="5">
    <location>
        <begin position="4"/>
        <end position="218"/>
    </location>
</feature>
<dbReference type="CDD" id="cd03225">
    <property type="entry name" value="ABC_cobalt_CbiO_domain1"/>
    <property type="match status" value="1"/>
</dbReference>
<dbReference type="InterPro" id="IPR003439">
    <property type="entry name" value="ABC_transporter-like_ATP-bd"/>
</dbReference>
<dbReference type="InterPro" id="IPR015856">
    <property type="entry name" value="ABC_transpr_CbiO/EcfA_su"/>
</dbReference>
<dbReference type="InterPro" id="IPR003593">
    <property type="entry name" value="AAA+_ATPase"/>
</dbReference>
<dbReference type="AlphaFoldDB" id="A0A7V1N2Y7"/>
<reference evidence="6" key="1">
    <citation type="journal article" date="2020" name="mSystems">
        <title>Genome- and Community-Level Interaction Insights into Carbon Utilization and Element Cycling Functions of Hydrothermarchaeota in Hydrothermal Sediment.</title>
        <authorList>
            <person name="Zhou Z."/>
            <person name="Liu Y."/>
            <person name="Xu W."/>
            <person name="Pan J."/>
            <person name="Luo Z.H."/>
            <person name="Li M."/>
        </authorList>
    </citation>
    <scope>NUCLEOTIDE SEQUENCE [LARGE SCALE GENOMIC DNA]</scope>
    <source>
        <strain evidence="6">HyVt-45</strain>
    </source>
</reference>
<name>A0A7V1N2Y7_DESA2</name>
<proteinExistence type="inferred from homology"/>
<evidence type="ECO:0000259" key="5">
    <source>
        <dbReference type="PROSITE" id="PS50893"/>
    </source>
</evidence>
<dbReference type="EMBL" id="DRKW01000274">
    <property type="protein sequence ID" value="HEB74496.1"/>
    <property type="molecule type" value="Genomic_DNA"/>
</dbReference>
<organism evidence="6">
    <name type="scientific">Desulfofervidus auxilii</name>
    <dbReference type="NCBI Taxonomy" id="1621989"/>
    <lineage>
        <taxon>Bacteria</taxon>
        <taxon>Pseudomonadati</taxon>
        <taxon>Thermodesulfobacteriota</taxon>
        <taxon>Candidatus Desulfofervidia</taxon>
        <taxon>Candidatus Desulfofervidales</taxon>
        <taxon>Candidatus Desulfofervidaceae</taxon>
        <taxon>Candidatus Desulfofervidus</taxon>
    </lineage>
</organism>
<dbReference type="SUPFAM" id="SSF52540">
    <property type="entry name" value="P-loop containing nucleoside triphosphate hydrolases"/>
    <property type="match status" value="1"/>
</dbReference>
<comment type="similarity">
    <text evidence="1">Belongs to the ABC transporter superfamily.</text>
</comment>
<keyword evidence="4 6" id="KW-0067">ATP-binding</keyword>
<protein>
    <submittedName>
        <fullName evidence="6">ABC transporter ATP-binding protein</fullName>
    </submittedName>
</protein>
<sequence>MNTIELKDITFGYSNEKNVFKGLNFVLKEGEKVGIIGPNGSGKTTLLHLIVGILKPVRGEVKIFDKIRKDEKDFKEVREKIGLVFQNPDDQLFSLTVAEDIAFGPLNLGRPRDKIYKIIKDTLAALGLQGFEDRVTYRLSEGEKKLVAIGTVLSMKPQVFLLDEPTTDLDERNRERIIDIIKGLSASYIITSHDMDLLQKTTNTIYRLKDSKLNVISI</sequence>
<dbReference type="GO" id="GO:0043190">
    <property type="term" value="C:ATP-binding cassette (ABC) transporter complex"/>
    <property type="evidence" value="ECO:0007669"/>
    <property type="project" value="TreeGrafter"/>
</dbReference>
<evidence type="ECO:0000313" key="6">
    <source>
        <dbReference type="EMBL" id="HEB74496.1"/>
    </source>
</evidence>
<dbReference type="PANTHER" id="PTHR43553:SF24">
    <property type="entry name" value="ENERGY-COUPLING FACTOR TRANSPORTER ATP-BINDING PROTEIN ECFA1"/>
    <property type="match status" value="1"/>
</dbReference>
<evidence type="ECO:0000256" key="4">
    <source>
        <dbReference type="ARBA" id="ARBA00022840"/>
    </source>
</evidence>
<dbReference type="GO" id="GO:0042626">
    <property type="term" value="F:ATPase-coupled transmembrane transporter activity"/>
    <property type="evidence" value="ECO:0007669"/>
    <property type="project" value="TreeGrafter"/>
</dbReference>
<dbReference type="InterPro" id="IPR050095">
    <property type="entry name" value="ECF_ABC_transporter_ATP-bd"/>
</dbReference>
<dbReference type="Proteomes" id="UP000886268">
    <property type="component" value="Unassembled WGS sequence"/>
</dbReference>
<comment type="caution">
    <text evidence="6">The sequence shown here is derived from an EMBL/GenBank/DDBJ whole genome shotgun (WGS) entry which is preliminary data.</text>
</comment>
<keyword evidence="2" id="KW-0813">Transport</keyword>
<dbReference type="InterPro" id="IPR027417">
    <property type="entry name" value="P-loop_NTPase"/>
</dbReference>
<dbReference type="PROSITE" id="PS50893">
    <property type="entry name" value="ABC_TRANSPORTER_2"/>
    <property type="match status" value="1"/>
</dbReference>
<dbReference type="Pfam" id="PF00005">
    <property type="entry name" value="ABC_tran"/>
    <property type="match status" value="1"/>
</dbReference>
<dbReference type="PANTHER" id="PTHR43553">
    <property type="entry name" value="HEAVY METAL TRANSPORTER"/>
    <property type="match status" value="1"/>
</dbReference>
<dbReference type="GO" id="GO:0005524">
    <property type="term" value="F:ATP binding"/>
    <property type="evidence" value="ECO:0007669"/>
    <property type="project" value="UniProtKB-KW"/>
</dbReference>
<dbReference type="GO" id="GO:0016887">
    <property type="term" value="F:ATP hydrolysis activity"/>
    <property type="evidence" value="ECO:0007669"/>
    <property type="project" value="InterPro"/>
</dbReference>
<accession>A0A7V1N2Y7</accession>
<evidence type="ECO:0000256" key="1">
    <source>
        <dbReference type="ARBA" id="ARBA00005417"/>
    </source>
</evidence>
<gene>
    <name evidence="6" type="ORF">ENJ03_04680</name>
</gene>
<dbReference type="Gene3D" id="3.40.50.300">
    <property type="entry name" value="P-loop containing nucleotide triphosphate hydrolases"/>
    <property type="match status" value="1"/>
</dbReference>
<evidence type="ECO:0000256" key="2">
    <source>
        <dbReference type="ARBA" id="ARBA00022448"/>
    </source>
</evidence>
<dbReference type="SMART" id="SM00382">
    <property type="entry name" value="AAA"/>
    <property type="match status" value="1"/>
</dbReference>
<evidence type="ECO:0000256" key="3">
    <source>
        <dbReference type="ARBA" id="ARBA00022741"/>
    </source>
</evidence>
<keyword evidence="3" id="KW-0547">Nucleotide-binding</keyword>